<feature type="domain" description="Thioester reductase (TE)" evidence="5">
    <location>
        <begin position="924"/>
        <end position="1188"/>
    </location>
</feature>
<dbReference type="Gene3D" id="3.40.50.720">
    <property type="entry name" value="NAD(P)-binding Rossmann-like Domain"/>
    <property type="match status" value="1"/>
</dbReference>
<dbReference type="SUPFAM" id="SSF56801">
    <property type="entry name" value="Acetyl-CoA synthetase-like"/>
    <property type="match status" value="1"/>
</dbReference>
<keyword evidence="2" id="KW-0597">Phosphoprotein</keyword>
<dbReference type="STRING" id="1312852.EG19_04875"/>
<dbReference type="PANTHER" id="PTHR44845">
    <property type="entry name" value="CARRIER DOMAIN-CONTAINING PROTEIN"/>
    <property type="match status" value="1"/>
</dbReference>
<keyword evidence="1" id="KW-0596">Phosphopantetheine</keyword>
<dbReference type="Pfam" id="PF07993">
    <property type="entry name" value="NAD_binding_4"/>
    <property type="match status" value="1"/>
</dbReference>
<evidence type="ECO:0000256" key="1">
    <source>
        <dbReference type="ARBA" id="ARBA00022450"/>
    </source>
</evidence>
<dbReference type="Pfam" id="PF00501">
    <property type="entry name" value="AMP-binding"/>
    <property type="match status" value="1"/>
</dbReference>
<dbReference type="InterPro" id="IPR036291">
    <property type="entry name" value="NAD(P)-bd_dom_sf"/>
</dbReference>
<evidence type="ECO:0000313" key="6">
    <source>
        <dbReference type="EMBL" id="KDA53538.1"/>
    </source>
</evidence>
<evidence type="ECO:0000256" key="2">
    <source>
        <dbReference type="ARBA" id="ARBA00022553"/>
    </source>
</evidence>
<dbReference type="InterPro" id="IPR020845">
    <property type="entry name" value="AMP-binding_CS"/>
</dbReference>
<dbReference type="InterPro" id="IPR042099">
    <property type="entry name" value="ANL_N_sf"/>
</dbReference>
<dbReference type="PANTHER" id="PTHR44845:SF6">
    <property type="entry name" value="BETA-ALANINE-ACTIVATING ENZYME"/>
    <property type="match status" value="1"/>
</dbReference>
<dbReference type="InterPro" id="IPR000873">
    <property type="entry name" value="AMP-dep_synth/lig_dom"/>
</dbReference>
<evidence type="ECO:0000313" key="7">
    <source>
        <dbReference type="Proteomes" id="UP000027284"/>
    </source>
</evidence>
<proteinExistence type="predicted"/>
<evidence type="ECO:0008006" key="8">
    <source>
        <dbReference type="Google" id="ProtNLM"/>
    </source>
</evidence>
<accession>A0A062XRU3</accession>
<organism evidence="6 7">
    <name type="scientific">Thermoanaerobaculum aquaticum</name>
    <dbReference type="NCBI Taxonomy" id="1312852"/>
    <lineage>
        <taxon>Bacteria</taxon>
        <taxon>Pseudomonadati</taxon>
        <taxon>Acidobacteriota</taxon>
        <taxon>Thermoanaerobaculia</taxon>
        <taxon>Thermoanaerobaculales</taxon>
        <taxon>Thermoanaerobaculaceae</taxon>
        <taxon>Thermoanaerobaculum</taxon>
    </lineage>
</organism>
<reference evidence="6 7" key="1">
    <citation type="submission" date="2014-04" db="EMBL/GenBank/DDBJ databases">
        <title>The Genome Sequence of Thermoanaerobaculum aquaticum MP-01, The First Cultivated Group 23 Acidobacterium.</title>
        <authorList>
            <person name="Stamps B.W."/>
            <person name="Losey N.A."/>
            <person name="Lawson P.A."/>
            <person name="Stevenson B.S."/>
        </authorList>
    </citation>
    <scope>NUCLEOTIDE SEQUENCE [LARGE SCALE GENOMIC DNA]</scope>
    <source>
        <strain evidence="6 7">MP-01</strain>
    </source>
</reference>
<name>A0A062XRU3_9BACT</name>
<evidence type="ECO:0000259" key="5">
    <source>
        <dbReference type="Pfam" id="PF07993"/>
    </source>
</evidence>
<dbReference type="OrthoDB" id="9765680at2"/>
<feature type="domain" description="AMP-dependent synthetase/ligase" evidence="4">
    <location>
        <begin position="269"/>
        <end position="607"/>
    </location>
</feature>
<sequence>MSHPPWLARLLRDHPDLAPTVAHFREVAAVLRAATRQAFVAPAEPPHPQQGELQEKLLALAERAQKLSEQPDARAAWELLAELFVLRAESYFLAPTRATSGPIARWVLAESLQQFRQAWAELERACQEAGVSVPLRLLLASHVDETLPMEQLELVGNELPGVPLASLPWGERCALTGIWFQKDGDGRPRFRSEQSFFSLAPQAYDAFSRCQEAISKLQAFAPEAFEAALASFPELGHAFYEARSGPTFAGLGLTEFPSQAVSLNNALLRFSNRTSFVKAWEKGSRLSYGDVRQKALGLAHALEAAGLASGDKVAVAFKNPGWESYLVDFACVFAHLSTVGLDPAASPEHWQSVVAQAGVAAVVGDREGLERLTGFSGLKLCLDSSCPPGCVPLEPTPPPPGWRSRSGVSLETPVLFDDEPSWQKAKELGIAADSQEDLYTVVFTSGSTGRPKPIPITRNRMRAGREYRAFLYPLITASFQPFALLADRKAVWQTLLNGGTVGFCRRGLELWEDLQALGPTYLEGPPALFQPLVQAYQQALERQEPVSELARLRLALRARLGGRVATAAVGGAAVPEGFAQLLETILGVPVHEAYGATEVGTIAYNGKLQANVAVRLVDRPDLGFTQADRPYPRGELAVKLPRYALPGYEPSRITQDGYFLTGDLVELRPDGTVKVLGRASAAVKLADGYFVLAEEMEQALLATGFCQQAAVVPSPTGPVAVVVAGPEAPRENLEARLASALAQRFPGRALPAIVVDPENTPWTPENRLLTPSLKPNRAAIAAYYRHLLVAPKATTALPEAEPSTTGSLLNLVAQILHRPEEALDLTLPLAQQGLDSLACAEILSLADARAVPLGVEEVRFLPLGELLEKLQQPPGIRSRPAFPPQGSAKAPVTASREDEVALQVLRTPLPQAIPEFSPRGLTVLTGATGFLGIHLLAELAGRPPGGGPVVALVRAQSHEHARHRLKEAAVRAAVIIPEPGLPGDSEKNLWAVAADLSHPQLGLANELYTRLARETAAIVHAAAAVQHGASFAELVEDNVTPTRNLLDFSVTQRLKAFHLVSSLDVTRLALSLGLGGSEEAPLPPRLGEAAAKADGYVLTKWVSERMVELLAQHCQGRMPVLVSRPGLLSWATTSGYAPTKEWFPALLASCLQVGALPLKPPAVFPSEPVLSETSARGLELLPVDFAAELLARLSVALMGAAEKGEARFSRLNLVNTNPGTAGLALWPQIFCYLQAAYLAEFPHKKPLKAVSLADFRDLCLAANAPFAPLVPSFRELPAVPRTQAETMKAFCGDESPPPISWHLFCPFVRQVAGSAR</sequence>
<dbReference type="EMBL" id="JMFG01000020">
    <property type="protein sequence ID" value="KDA53538.1"/>
    <property type="molecule type" value="Genomic_DNA"/>
</dbReference>
<dbReference type="Gene3D" id="3.40.50.12780">
    <property type="entry name" value="N-terminal domain of ligase-like"/>
    <property type="match status" value="1"/>
</dbReference>
<dbReference type="Gene3D" id="3.30.300.30">
    <property type="match status" value="1"/>
</dbReference>
<dbReference type="Proteomes" id="UP000027284">
    <property type="component" value="Unassembled WGS sequence"/>
</dbReference>
<evidence type="ECO:0000256" key="3">
    <source>
        <dbReference type="SAM" id="MobiDB-lite"/>
    </source>
</evidence>
<dbReference type="RefSeq" id="WP_038049363.1">
    <property type="nucleotide sequence ID" value="NZ_JMFG01000020.1"/>
</dbReference>
<evidence type="ECO:0000259" key="4">
    <source>
        <dbReference type="Pfam" id="PF00501"/>
    </source>
</evidence>
<feature type="region of interest" description="Disordered" evidence="3">
    <location>
        <begin position="874"/>
        <end position="893"/>
    </location>
</feature>
<protein>
    <recommendedName>
        <fullName evidence="8">Carrier domain-containing protein</fullName>
    </recommendedName>
</protein>
<dbReference type="InterPro" id="IPR013120">
    <property type="entry name" value="FAR_NAD-bd"/>
</dbReference>
<dbReference type="SUPFAM" id="SSF51735">
    <property type="entry name" value="NAD(P)-binding Rossmann-fold domains"/>
    <property type="match status" value="1"/>
</dbReference>
<comment type="caution">
    <text evidence="6">The sequence shown here is derived from an EMBL/GenBank/DDBJ whole genome shotgun (WGS) entry which is preliminary data.</text>
</comment>
<dbReference type="InterPro" id="IPR045851">
    <property type="entry name" value="AMP-bd_C_sf"/>
</dbReference>
<keyword evidence="7" id="KW-1185">Reference proteome</keyword>
<gene>
    <name evidence="6" type="ORF">EG19_04875</name>
</gene>
<dbReference type="PROSITE" id="PS00455">
    <property type="entry name" value="AMP_BINDING"/>
    <property type="match status" value="1"/>
</dbReference>